<accession>A0A852ZPL7</accession>
<dbReference type="GO" id="GO:0042597">
    <property type="term" value="C:periplasmic space"/>
    <property type="evidence" value="ECO:0007669"/>
    <property type="project" value="UniProtKB-ARBA"/>
</dbReference>
<dbReference type="PANTHER" id="PTHR30290">
    <property type="entry name" value="PERIPLASMIC BINDING COMPONENT OF ABC TRANSPORTER"/>
    <property type="match status" value="1"/>
</dbReference>
<dbReference type="InterPro" id="IPR030678">
    <property type="entry name" value="Peptide/Ni-bd"/>
</dbReference>
<dbReference type="GO" id="GO:1904680">
    <property type="term" value="F:peptide transmembrane transporter activity"/>
    <property type="evidence" value="ECO:0007669"/>
    <property type="project" value="TreeGrafter"/>
</dbReference>
<feature type="chain" id="PRO_5038612376" evidence="1">
    <location>
        <begin position="42"/>
        <end position="555"/>
    </location>
</feature>
<dbReference type="CDD" id="cd08492">
    <property type="entry name" value="PBP2_NikA_DppA_OppA_like_15"/>
    <property type="match status" value="1"/>
</dbReference>
<reference evidence="3 4" key="1">
    <citation type="submission" date="2020-07" db="EMBL/GenBank/DDBJ databases">
        <title>Sequencing the genomes of 1000 actinobacteria strains.</title>
        <authorList>
            <person name="Klenk H.-P."/>
        </authorList>
    </citation>
    <scope>NUCLEOTIDE SEQUENCE [LARGE SCALE GENOMIC DNA]</scope>
    <source>
        <strain evidence="3 4">DSM 42178</strain>
    </source>
</reference>
<dbReference type="Pfam" id="PF00496">
    <property type="entry name" value="SBP_bac_5"/>
    <property type="match status" value="1"/>
</dbReference>
<dbReference type="RefSeq" id="WP_246449625.1">
    <property type="nucleotide sequence ID" value="NZ_JACBZD010000001.1"/>
</dbReference>
<evidence type="ECO:0000256" key="1">
    <source>
        <dbReference type="SAM" id="SignalP"/>
    </source>
</evidence>
<keyword evidence="4" id="KW-1185">Reference proteome</keyword>
<dbReference type="PIRSF" id="PIRSF002741">
    <property type="entry name" value="MppA"/>
    <property type="match status" value="1"/>
</dbReference>
<protein>
    <submittedName>
        <fullName evidence="3">Peptide/nickel transport system substrate-binding protein</fullName>
    </submittedName>
</protein>
<organism evidence="3 4">
    <name type="scientific">Allostreptomyces psammosilenae</name>
    <dbReference type="NCBI Taxonomy" id="1892865"/>
    <lineage>
        <taxon>Bacteria</taxon>
        <taxon>Bacillati</taxon>
        <taxon>Actinomycetota</taxon>
        <taxon>Actinomycetes</taxon>
        <taxon>Kitasatosporales</taxon>
        <taxon>Streptomycetaceae</taxon>
        <taxon>Allostreptomyces</taxon>
    </lineage>
</organism>
<dbReference type="GO" id="GO:0043190">
    <property type="term" value="C:ATP-binding cassette (ABC) transporter complex"/>
    <property type="evidence" value="ECO:0007669"/>
    <property type="project" value="InterPro"/>
</dbReference>
<dbReference type="Proteomes" id="UP000567795">
    <property type="component" value="Unassembled WGS sequence"/>
</dbReference>
<comment type="caution">
    <text evidence="3">The sequence shown here is derived from an EMBL/GenBank/DDBJ whole genome shotgun (WGS) entry which is preliminary data.</text>
</comment>
<evidence type="ECO:0000313" key="3">
    <source>
        <dbReference type="EMBL" id="NYI04333.1"/>
    </source>
</evidence>
<name>A0A852ZPL7_9ACTN</name>
<dbReference type="SUPFAM" id="SSF53850">
    <property type="entry name" value="Periplasmic binding protein-like II"/>
    <property type="match status" value="1"/>
</dbReference>
<dbReference type="InterPro" id="IPR039424">
    <property type="entry name" value="SBP_5"/>
</dbReference>
<dbReference type="InterPro" id="IPR000914">
    <property type="entry name" value="SBP_5_dom"/>
</dbReference>
<feature type="domain" description="Solute-binding protein family 5" evidence="2">
    <location>
        <begin position="101"/>
        <end position="463"/>
    </location>
</feature>
<dbReference type="Gene3D" id="3.10.105.10">
    <property type="entry name" value="Dipeptide-binding Protein, Domain 3"/>
    <property type="match status" value="1"/>
</dbReference>
<dbReference type="Gene3D" id="3.40.190.10">
    <property type="entry name" value="Periplasmic binding protein-like II"/>
    <property type="match status" value="1"/>
</dbReference>
<evidence type="ECO:0000259" key="2">
    <source>
        <dbReference type="Pfam" id="PF00496"/>
    </source>
</evidence>
<feature type="signal peptide" evidence="1">
    <location>
        <begin position="1"/>
        <end position="41"/>
    </location>
</feature>
<dbReference type="AlphaFoldDB" id="A0A852ZPL7"/>
<proteinExistence type="predicted"/>
<gene>
    <name evidence="3" type="ORF">FHU37_001276</name>
</gene>
<dbReference type="EMBL" id="JACBZD010000001">
    <property type="protein sequence ID" value="NYI04333.1"/>
    <property type="molecule type" value="Genomic_DNA"/>
</dbReference>
<dbReference type="GO" id="GO:0015833">
    <property type="term" value="P:peptide transport"/>
    <property type="evidence" value="ECO:0007669"/>
    <property type="project" value="TreeGrafter"/>
</dbReference>
<sequence length="555" mass="59607">MRATVPIRRRPTGRTPRRVGRLSAALLALVALLTACTSSTGGQTPGEAASAGPPVSGGRLRYALSIAPVCPDPQQASMNMAVYIARQVVDSLTDQDPETGEIVPWLAESWEVSADAREFTFHLRDGVTFSDGTPLTAESVKRNFDTIVGELGAAAPLAGNYLAGYQETRVEDELTATVVFDRPNAQFLQASSTFSLGIVADATLRTPAAERCQGEVIGSGPFVFDRYVQDQEVVLARREGYAWGSAAFGHQGEAYLDAIDFRIIPESGVRAGSLASGQIDASSDVLPQDEPQILAAGGSVLTTANPGVVFNLQTNVSRGPLSDARVRQALQVGINRQEVVDTVLGEHFNPATSVLGGKTPGWTDLSHLLSYDPDAAGRLLDEAGWIPGPDGIRVRDGEPLAVDVVFSAVFNGSQAALELVQQQLRAIGVDLRLRLVTPAESAEIDANGDYDTYYYNSTRADPDVLRLQFSSTLTNRNHREPDDRLDPVLEQQLAATDEAERAELVAEAQRLIIENGWSIPLFELSQAIGVAPHVHGLAFEASARLQFYDTWISAD</sequence>
<evidence type="ECO:0000313" key="4">
    <source>
        <dbReference type="Proteomes" id="UP000567795"/>
    </source>
</evidence>
<keyword evidence="1" id="KW-0732">Signal</keyword>